<dbReference type="AlphaFoldDB" id="A0AAV7FF92"/>
<dbReference type="SUPFAM" id="SSF47699">
    <property type="entry name" value="Bifunctional inhibitor/lipid-transfer protein/seed storage 2S albumin"/>
    <property type="match status" value="1"/>
</dbReference>
<keyword evidence="3" id="KW-1185">Reference proteome</keyword>
<dbReference type="InterPro" id="IPR016140">
    <property type="entry name" value="Bifunc_inhib/LTP/seed_store"/>
</dbReference>
<dbReference type="Pfam" id="PF14368">
    <property type="entry name" value="LTP_2"/>
    <property type="match status" value="1"/>
</dbReference>
<dbReference type="PANTHER" id="PTHR33286:SF1">
    <property type="entry name" value="OS01G0800600 PROTEIN"/>
    <property type="match status" value="1"/>
</dbReference>
<dbReference type="Proteomes" id="UP000825729">
    <property type="component" value="Unassembled WGS sequence"/>
</dbReference>
<dbReference type="CDD" id="cd04660">
    <property type="entry name" value="nsLTP_like"/>
    <property type="match status" value="1"/>
</dbReference>
<evidence type="ECO:0000313" key="3">
    <source>
        <dbReference type="Proteomes" id="UP000825729"/>
    </source>
</evidence>
<proteinExistence type="predicted"/>
<dbReference type="PANTHER" id="PTHR33286">
    <property type="entry name" value="BIFUNCTIONAL INHIBITOR/LIPID-TRANSFER PROTEIN/SEED STORAGE 2S ALBUMIN SUPERFAMILY PROTEIN"/>
    <property type="match status" value="1"/>
</dbReference>
<reference evidence="2 3" key="1">
    <citation type="submission" date="2021-07" db="EMBL/GenBank/DDBJ databases">
        <title>The Aristolochia fimbriata genome: insights into angiosperm evolution, floral development and chemical biosynthesis.</title>
        <authorList>
            <person name="Jiao Y."/>
        </authorList>
    </citation>
    <scope>NUCLEOTIDE SEQUENCE [LARGE SCALE GENOMIC DNA]</scope>
    <source>
        <strain evidence="2">IBCAS-2021</strain>
        <tissue evidence="2">Leaf</tissue>
    </source>
</reference>
<dbReference type="InterPro" id="IPR036312">
    <property type="entry name" value="Bifun_inhib/LTP/seed_sf"/>
</dbReference>
<gene>
    <name evidence="2" type="ORF">H6P81_003682</name>
</gene>
<organism evidence="2 3">
    <name type="scientific">Aristolochia fimbriata</name>
    <name type="common">White veined hardy Dutchman's pipe vine</name>
    <dbReference type="NCBI Taxonomy" id="158543"/>
    <lineage>
        <taxon>Eukaryota</taxon>
        <taxon>Viridiplantae</taxon>
        <taxon>Streptophyta</taxon>
        <taxon>Embryophyta</taxon>
        <taxon>Tracheophyta</taxon>
        <taxon>Spermatophyta</taxon>
        <taxon>Magnoliopsida</taxon>
        <taxon>Magnoliidae</taxon>
        <taxon>Piperales</taxon>
        <taxon>Aristolochiaceae</taxon>
        <taxon>Aristolochia</taxon>
    </lineage>
</organism>
<comment type="caution">
    <text evidence="2">The sequence shown here is derived from an EMBL/GenBank/DDBJ whole genome shotgun (WGS) entry which is preliminary data.</text>
</comment>
<feature type="domain" description="Bifunctional inhibitor/plant lipid transfer protein/seed storage helical" evidence="1">
    <location>
        <begin position="22"/>
        <end position="110"/>
    </location>
</feature>
<accession>A0AAV7FF92</accession>
<name>A0AAV7FF92_ARIFI</name>
<sequence length="144" mass="15397">MAATSVVPSRSILLITVVVIVGAVVLLSCPTTAQFDDPCNGDFQLLAQYCAPYVQVKGPQVPPSKECCDAIRRCDVPCVCSHLTSGQIEMISSAKVAYVANYCGRPLPPGTKYGYYKSMSESDAQGKRTGALHPLRITLNNSVL</sequence>
<evidence type="ECO:0000259" key="1">
    <source>
        <dbReference type="Pfam" id="PF14368"/>
    </source>
</evidence>
<evidence type="ECO:0000313" key="2">
    <source>
        <dbReference type="EMBL" id="KAG9459174.1"/>
    </source>
</evidence>
<dbReference type="InterPro" id="IPR044741">
    <property type="entry name" value="NsLTP-like"/>
</dbReference>
<protein>
    <recommendedName>
        <fullName evidence="1">Bifunctional inhibitor/plant lipid transfer protein/seed storage helical domain-containing protein</fullName>
    </recommendedName>
</protein>
<dbReference type="EMBL" id="JAINDJ010000002">
    <property type="protein sequence ID" value="KAG9459174.1"/>
    <property type="molecule type" value="Genomic_DNA"/>
</dbReference>
<dbReference type="Gene3D" id="1.10.110.10">
    <property type="entry name" value="Plant lipid-transfer and hydrophobic proteins"/>
    <property type="match status" value="1"/>
</dbReference>